<comment type="subcellular location">
    <subcellularLocation>
        <location evidence="6">Cytoplasm</location>
    </subcellularLocation>
</comment>
<reference evidence="7 8" key="1">
    <citation type="submission" date="2019-08" db="EMBL/GenBank/DDBJ databases">
        <title>Calorimonas adulescens gen. nov., sp. nov., an anaerobic thermophilic bacterium from Sakhalin hot spring.</title>
        <authorList>
            <person name="Khomyakova M.A."/>
            <person name="Merkel A.Y."/>
            <person name="Novikov A."/>
            <person name="Bonch-Osmolovskaya E.A."/>
            <person name="Slobodkin A.I."/>
        </authorList>
    </citation>
    <scope>NUCLEOTIDE SEQUENCE [LARGE SCALE GENOMIC DNA]</scope>
    <source>
        <strain evidence="7 8">A05MB</strain>
    </source>
</reference>
<proteinExistence type="inferred from homology"/>
<dbReference type="GO" id="GO:0005829">
    <property type="term" value="C:cytosol"/>
    <property type="evidence" value="ECO:0007669"/>
    <property type="project" value="TreeGrafter"/>
</dbReference>
<comment type="caution">
    <text evidence="7">The sequence shown here is derived from an EMBL/GenBank/DDBJ whole genome shotgun (WGS) entry which is preliminary data.</text>
</comment>
<keyword evidence="4 6" id="KW-0378">Hydrolase</keyword>
<dbReference type="InterPro" id="IPR003761">
    <property type="entry name" value="Exonuc_VII_S"/>
</dbReference>
<dbReference type="Proteomes" id="UP000322976">
    <property type="component" value="Unassembled WGS sequence"/>
</dbReference>
<keyword evidence="5 6" id="KW-0269">Exonuclease</keyword>
<dbReference type="GO" id="GO:0009318">
    <property type="term" value="C:exodeoxyribonuclease VII complex"/>
    <property type="evidence" value="ECO:0007669"/>
    <property type="project" value="UniProtKB-UniRule"/>
</dbReference>
<comment type="subunit">
    <text evidence="6">Heterooligomer composed of large and small subunits.</text>
</comment>
<dbReference type="RefSeq" id="WP_149544254.1">
    <property type="nucleotide sequence ID" value="NZ_VTPS01000001.1"/>
</dbReference>
<dbReference type="Pfam" id="PF02609">
    <property type="entry name" value="Exonuc_VII_S"/>
    <property type="match status" value="1"/>
</dbReference>
<accession>A0A5D8QGF4</accession>
<evidence type="ECO:0000256" key="4">
    <source>
        <dbReference type="ARBA" id="ARBA00022801"/>
    </source>
</evidence>
<dbReference type="Gene3D" id="1.10.287.1040">
    <property type="entry name" value="Exonuclease VII, small subunit"/>
    <property type="match status" value="1"/>
</dbReference>
<evidence type="ECO:0000256" key="3">
    <source>
        <dbReference type="ARBA" id="ARBA00022722"/>
    </source>
</evidence>
<dbReference type="AlphaFoldDB" id="A0A5D8QGF4"/>
<evidence type="ECO:0000256" key="5">
    <source>
        <dbReference type="ARBA" id="ARBA00022839"/>
    </source>
</evidence>
<keyword evidence="3 6" id="KW-0540">Nuclease</keyword>
<evidence type="ECO:0000256" key="2">
    <source>
        <dbReference type="ARBA" id="ARBA00022490"/>
    </source>
</evidence>
<dbReference type="NCBIfam" id="TIGR01280">
    <property type="entry name" value="xseB"/>
    <property type="match status" value="1"/>
</dbReference>
<keyword evidence="8" id="KW-1185">Reference proteome</keyword>
<dbReference type="EC" id="3.1.11.6" evidence="6"/>
<evidence type="ECO:0000313" key="7">
    <source>
        <dbReference type="EMBL" id="TZE83635.1"/>
    </source>
</evidence>
<dbReference type="HAMAP" id="MF_00337">
    <property type="entry name" value="Exonuc_7_S"/>
    <property type="match status" value="1"/>
</dbReference>
<sequence length="77" mass="8828">MDFEGAMKRLEDIVNILQQGNLGLEESVNLFEEGIRLSNYCRDALVRARMRVNILMEENGLYKEVKYEGGNGEKLGF</sequence>
<evidence type="ECO:0000256" key="1">
    <source>
        <dbReference type="ARBA" id="ARBA00009998"/>
    </source>
</evidence>
<evidence type="ECO:0000313" key="8">
    <source>
        <dbReference type="Proteomes" id="UP000322976"/>
    </source>
</evidence>
<comment type="catalytic activity">
    <reaction evidence="6">
        <text>Exonucleolytic cleavage in either 5'- to 3'- or 3'- to 5'-direction to yield nucleoside 5'-phosphates.</text>
        <dbReference type="EC" id="3.1.11.6"/>
    </reaction>
</comment>
<organism evidence="7 8">
    <name type="scientific">Calorimonas adulescens</name>
    <dbReference type="NCBI Taxonomy" id="2606906"/>
    <lineage>
        <taxon>Bacteria</taxon>
        <taxon>Bacillati</taxon>
        <taxon>Bacillota</taxon>
        <taxon>Clostridia</taxon>
        <taxon>Thermoanaerobacterales</taxon>
        <taxon>Thermoanaerobacteraceae</taxon>
        <taxon>Calorimonas</taxon>
    </lineage>
</organism>
<dbReference type="PANTHER" id="PTHR34137:SF1">
    <property type="entry name" value="EXODEOXYRIBONUCLEASE 7 SMALL SUBUNIT"/>
    <property type="match status" value="1"/>
</dbReference>
<comment type="function">
    <text evidence="6">Bidirectionally degrades single-stranded DNA into large acid-insoluble oligonucleotides, which are then degraded further into small acid-soluble oligonucleotides.</text>
</comment>
<dbReference type="InterPro" id="IPR037004">
    <property type="entry name" value="Exonuc_VII_ssu_sf"/>
</dbReference>
<dbReference type="EMBL" id="VTPS01000001">
    <property type="protein sequence ID" value="TZE83635.1"/>
    <property type="molecule type" value="Genomic_DNA"/>
</dbReference>
<keyword evidence="2 6" id="KW-0963">Cytoplasm</keyword>
<dbReference type="GO" id="GO:0006308">
    <property type="term" value="P:DNA catabolic process"/>
    <property type="evidence" value="ECO:0007669"/>
    <property type="project" value="UniProtKB-UniRule"/>
</dbReference>
<dbReference type="PANTHER" id="PTHR34137">
    <property type="entry name" value="EXODEOXYRIBONUCLEASE 7 SMALL SUBUNIT"/>
    <property type="match status" value="1"/>
</dbReference>
<dbReference type="GO" id="GO:0008855">
    <property type="term" value="F:exodeoxyribonuclease VII activity"/>
    <property type="evidence" value="ECO:0007669"/>
    <property type="project" value="UniProtKB-UniRule"/>
</dbReference>
<evidence type="ECO:0000256" key="6">
    <source>
        <dbReference type="HAMAP-Rule" id="MF_00337"/>
    </source>
</evidence>
<comment type="similarity">
    <text evidence="1 6">Belongs to the XseB family.</text>
</comment>
<name>A0A5D8QGF4_9THEO</name>
<protein>
    <recommendedName>
        <fullName evidence="6">Exodeoxyribonuclease 7 small subunit</fullName>
        <ecNumber evidence="6">3.1.11.6</ecNumber>
    </recommendedName>
    <alternativeName>
        <fullName evidence="6">Exodeoxyribonuclease VII small subunit</fullName>
        <shortName evidence="6">Exonuclease VII small subunit</shortName>
    </alternativeName>
</protein>
<dbReference type="SUPFAM" id="SSF116842">
    <property type="entry name" value="XseB-like"/>
    <property type="match status" value="1"/>
</dbReference>
<gene>
    <name evidence="6 7" type="primary">xseB</name>
    <name evidence="7" type="ORF">FWJ32_00725</name>
</gene>